<gene>
    <name evidence="3" type="ORF">UW21_C0007G0019</name>
</gene>
<dbReference type="PRINTS" id="PR00813">
    <property type="entry name" value="BCTERIALGSPG"/>
</dbReference>
<dbReference type="PROSITE" id="PS00409">
    <property type="entry name" value="PROKAR_NTER_METHYL"/>
    <property type="match status" value="1"/>
</dbReference>
<dbReference type="PANTHER" id="PTHR30093">
    <property type="entry name" value="GENERAL SECRETION PATHWAY PROTEIN G"/>
    <property type="match status" value="1"/>
</dbReference>
<dbReference type="InterPro" id="IPR045584">
    <property type="entry name" value="Pilin-like"/>
</dbReference>
<feature type="transmembrane region" description="Helical" evidence="2">
    <location>
        <begin position="6"/>
        <end position="28"/>
    </location>
</feature>
<reference evidence="3 4" key="1">
    <citation type="journal article" date="2015" name="Nature">
        <title>rRNA introns, odd ribosomes, and small enigmatic genomes across a large radiation of phyla.</title>
        <authorList>
            <person name="Brown C.T."/>
            <person name="Hug L.A."/>
            <person name="Thomas B.C."/>
            <person name="Sharon I."/>
            <person name="Castelle C.J."/>
            <person name="Singh A."/>
            <person name="Wilkins M.J."/>
            <person name="Williams K.H."/>
            <person name="Banfield J.F."/>
        </authorList>
    </citation>
    <scope>NUCLEOTIDE SEQUENCE [LARGE SCALE GENOMIC DNA]</scope>
</reference>
<evidence type="ECO:0000313" key="4">
    <source>
        <dbReference type="Proteomes" id="UP000034192"/>
    </source>
</evidence>
<dbReference type="SUPFAM" id="SSF54523">
    <property type="entry name" value="Pili subunits"/>
    <property type="match status" value="1"/>
</dbReference>
<keyword evidence="2" id="KW-0472">Membrane</keyword>
<sequence length="170" mass="18419">MKKGFTLVELLVVMAILGVLVTLVASGFRTAQLRGRDAQRKSDIKQLANALELFYSDYNLYPDESSGKVSGCPYTPGVGGAVCSWGQGEFTDSKTVYFKAMPKDPNSSLSYYYRVVPGSSNQKFQIFAHLENPQDPECLEGDCAAPPVAYSCGSQICNFSVTSANTTPTE</sequence>
<dbReference type="Pfam" id="PF07963">
    <property type="entry name" value="N_methyl"/>
    <property type="match status" value="1"/>
</dbReference>
<evidence type="ECO:0000313" key="3">
    <source>
        <dbReference type="EMBL" id="KKT33857.1"/>
    </source>
</evidence>
<evidence type="ECO:0000256" key="1">
    <source>
        <dbReference type="ARBA" id="ARBA00022481"/>
    </source>
</evidence>
<dbReference type="EMBL" id="LCHL01000007">
    <property type="protein sequence ID" value="KKT33857.1"/>
    <property type="molecule type" value="Genomic_DNA"/>
</dbReference>
<dbReference type="Gene3D" id="3.30.700.10">
    <property type="entry name" value="Glycoprotein, Type 4 Pilin"/>
    <property type="match status" value="1"/>
</dbReference>
<protein>
    <submittedName>
        <fullName evidence="3">General secretion pathway protein G</fullName>
    </submittedName>
</protein>
<dbReference type="Proteomes" id="UP000034192">
    <property type="component" value="Unassembled WGS sequence"/>
</dbReference>
<dbReference type="GO" id="GO:0015628">
    <property type="term" value="P:protein secretion by the type II secretion system"/>
    <property type="evidence" value="ECO:0007669"/>
    <property type="project" value="InterPro"/>
</dbReference>
<keyword evidence="2" id="KW-1133">Transmembrane helix</keyword>
<comment type="caution">
    <text evidence="3">The sequence shown here is derived from an EMBL/GenBank/DDBJ whole genome shotgun (WGS) entry which is preliminary data.</text>
</comment>
<dbReference type="GO" id="GO:0015627">
    <property type="term" value="C:type II protein secretion system complex"/>
    <property type="evidence" value="ECO:0007669"/>
    <property type="project" value="InterPro"/>
</dbReference>
<accession>A0A0G1IPZ9</accession>
<organism evidence="3 4">
    <name type="scientific">Candidatus Woesebacteria bacterium GW2011_GWB1_44_11b</name>
    <dbReference type="NCBI Taxonomy" id="1618580"/>
    <lineage>
        <taxon>Bacteria</taxon>
        <taxon>Candidatus Woeseibacteriota</taxon>
    </lineage>
</organism>
<evidence type="ECO:0000256" key="2">
    <source>
        <dbReference type="SAM" id="Phobius"/>
    </source>
</evidence>
<keyword evidence="1" id="KW-0488">Methylation</keyword>
<name>A0A0G1IPZ9_9BACT</name>
<dbReference type="InterPro" id="IPR000983">
    <property type="entry name" value="Bac_GSPG_pilin"/>
</dbReference>
<dbReference type="InterPro" id="IPR012902">
    <property type="entry name" value="N_methyl_site"/>
</dbReference>
<keyword evidence="2" id="KW-0812">Transmembrane</keyword>
<dbReference type="NCBIfam" id="TIGR02532">
    <property type="entry name" value="IV_pilin_GFxxxE"/>
    <property type="match status" value="1"/>
</dbReference>
<dbReference type="AlphaFoldDB" id="A0A0G1IPZ9"/>
<proteinExistence type="predicted"/>